<dbReference type="EMBL" id="JAXIOK010000005">
    <property type="protein sequence ID" value="KAK4770001.1"/>
    <property type="molecule type" value="Genomic_DNA"/>
</dbReference>
<dbReference type="GO" id="GO:0016423">
    <property type="term" value="F:tRNA (guanine) methyltransferase activity"/>
    <property type="evidence" value="ECO:0007669"/>
    <property type="project" value="TreeGrafter"/>
</dbReference>
<dbReference type="PANTHER" id="PTHR12029">
    <property type="entry name" value="RNA METHYLTRANSFERASE"/>
    <property type="match status" value="1"/>
</dbReference>
<dbReference type="PANTHER" id="PTHR12029:SF11">
    <property type="entry name" value="METHYLTRANSFERASE TARBP1-RELATED"/>
    <property type="match status" value="1"/>
</dbReference>
<name>A0AAN7KVD8_9MYRT</name>
<evidence type="ECO:0000313" key="1">
    <source>
        <dbReference type="EMBL" id="KAK4770001.1"/>
    </source>
</evidence>
<gene>
    <name evidence="1" type="ORF">SAY87_030533</name>
</gene>
<comment type="caution">
    <text evidence="1">The sequence shown here is derived from an EMBL/GenBank/DDBJ whole genome shotgun (WGS) entry which is preliminary data.</text>
</comment>
<proteinExistence type="predicted"/>
<dbReference type="Proteomes" id="UP001345219">
    <property type="component" value="Chromosome 24"/>
</dbReference>
<dbReference type="AlphaFoldDB" id="A0AAN7KVD8"/>
<evidence type="ECO:0000313" key="2">
    <source>
        <dbReference type="Proteomes" id="UP001345219"/>
    </source>
</evidence>
<accession>A0AAN7KVD8</accession>
<dbReference type="InterPro" id="IPR045330">
    <property type="entry name" value="TRM3/TARBP1"/>
</dbReference>
<keyword evidence="2" id="KW-1185">Reference proteome</keyword>
<organism evidence="1 2">
    <name type="scientific">Trapa incisa</name>
    <dbReference type="NCBI Taxonomy" id="236973"/>
    <lineage>
        <taxon>Eukaryota</taxon>
        <taxon>Viridiplantae</taxon>
        <taxon>Streptophyta</taxon>
        <taxon>Embryophyta</taxon>
        <taxon>Tracheophyta</taxon>
        <taxon>Spermatophyta</taxon>
        <taxon>Magnoliopsida</taxon>
        <taxon>eudicotyledons</taxon>
        <taxon>Gunneridae</taxon>
        <taxon>Pentapetalae</taxon>
        <taxon>rosids</taxon>
        <taxon>malvids</taxon>
        <taxon>Myrtales</taxon>
        <taxon>Lythraceae</taxon>
        <taxon>Trapa</taxon>
    </lineage>
</organism>
<dbReference type="GO" id="GO:0030488">
    <property type="term" value="P:tRNA methylation"/>
    <property type="evidence" value="ECO:0007669"/>
    <property type="project" value="TreeGrafter"/>
</dbReference>
<protein>
    <submittedName>
        <fullName evidence="1">Uncharacterized protein</fullName>
    </submittedName>
</protein>
<reference evidence="1 2" key="1">
    <citation type="journal article" date="2023" name="Hortic Res">
        <title>Pangenome of water caltrop reveals structural variations and asymmetric subgenome divergence after allopolyploidization.</title>
        <authorList>
            <person name="Zhang X."/>
            <person name="Chen Y."/>
            <person name="Wang L."/>
            <person name="Yuan Y."/>
            <person name="Fang M."/>
            <person name="Shi L."/>
            <person name="Lu R."/>
            <person name="Comes H.P."/>
            <person name="Ma Y."/>
            <person name="Chen Y."/>
            <person name="Huang G."/>
            <person name="Zhou Y."/>
            <person name="Zheng Z."/>
            <person name="Qiu Y."/>
        </authorList>
    </citation>
    <scope>NUCLEOTIDE SEQUENCE [LARGE SCALE GENOMIC DNA]</scope>
    <source>
        <tissue evidence="1">Roots</tissue>
    </source>
</reference>
<sequence>MDFQKKSTISKHKKQDNRVISSLGLNETLKQLLDWISNLAGLARTCEVFKTFGLTISDVNIIRHKQFQLIRFSQLSLVAAIFLL</sequence>